<keyword evidence="1" id="KW-0539">Nucleus</keyword>
<dbReference type="OrthoDB" id="911210at2759"/>
<feature type="compositionally biased region" description="Basic and acidic residues" evidence="3">
    <location>
        <begin position="206"/>
        <end position="226"/>
    </location>
</feature>
<keyword evidence="6" id="KW-1185">Reference proteome</keyword>
<feature type="compositionally biased region" description="Low complexity" evidence="3">
    <location>
        <begin position="150"/>
        <end position="159"/>
    </location>
</feature>
<comment type="caution">
    <text evidence="2">Lacks conserved residue(s) required for the propagation of feature annotation.</text>
</comment>
<sequence length="240" mass="27434">MKIRKNFKISPLTYQALCQKAKTVVQNFDCCLNQSPWDVMSFSPPSTPPSQPSPSFLPPLVKENEDHAKNESSLNVVPILDKATKQPKYVKDKSIIRCYRTDGRSWKCQRQAAKGYKLCEHHLPLIRNNNINRADEQGKSMDKPPKHPQSTRASTSSSSNQNEFYYYSGFGPQWGKKRDEVSKNIGSDVPKIVEHKHELNPSLLSRLDKDANVADNKNKGKKNIESRRKRARKSIDRLNL</sequence>
<dbReference type="PANTHER" id="PTHR34680">
    <property type="entry name" value="EXPRESSED PROTEIN"/>
    <property type="match status" value="1"/>
</dbReference>
<organism evidence="5 6">
    <name type="scientific">Handroanthus impetiginosus</name>
    <dbReference type="NCBI Taxonomy" id="429701"/>
    <lineage>
        <taxon>Eukaryota</taxon>
        <taxon>Viridiplantae</taxon>
        <taxon>Streptophyta</taxon>
        <taxon>Embryophyta</taxon>
        <taxon>Tracheophyta</taxon>
        <taxon>Spermatophyta</taxon>
        <taxon>Magnoliopsida</taxon>
        <taxon>eudicotyledons</taxon>
        <taxon>Gunneridae</taxon>
        <taxon>Pentapetalae</taxon>
        <taxon>asterids</taxon>
        <taxon>lamiids</taxon>
        <taxon>Lamiales</taxon>
        <taxon>Bignoniaceae</taxon>
        <taxon>Crescentiina</taxon>
        <taxon>Tabebuia alliance</taxon>
        <taxon>Handroanthus</taxon>
    </lineage>
</organism>
<dbReference type="AlphaFoldDB" id="A0A2G9I1F0"/>
<name>A0A2G9I1F0_9LAMI</name>
<protein>
    <recommendedName>
        <fullName evidence="4">WRC domain-containing protein</fullName>
    </recommendedName>
</protein>
<reference evidence="6" key="1">
    <citation type="journal article" date="2018" name="Gigascience">
        <title>Genome assembly of the Pink Ipe (Handroanthus impetiginosus, Bignoniaceae), a highly valued, ecologically keystone Neotropical timber forest tree.</title>
        <authorList>
            <person name="Silva-Junior O.B."/>
            <person name="Grattapaglia D."/>
            <person name="Novaes E."/>
            <person name="Collevatti R.G."/>
        </authorList>
    </citation>
    <scope>NUCLEOTIDE SEQUENCE [LARGE SCALE GENOMIC DNA]</scope>
    <source>
        <strain evidence="6">cv. UFG-1</strain>
    </source>
</reference>
<dbReference type="Pfam" id="PF08879">
    <property type="entry name" value="WRC"/>
    <property type="match status" value="1"/>
</dbReference>
<dbReference type="InterPro" id="IPR014977">
    <property type="entry name" value="WRC_dom"/>
</dbReference>
<dbReference type="Proteomes" id="UP000231279">
    <property type="component" value="Unassembled WGS sequence"/>
</dbReference>
<feature type="region of interest" description="Disordered" evidence="3">
    <location>
        <begin position="203"/>
        <end position="240"/>
    </location>
</feature>
<feature type="compositionally biased region" description="Basic and acidic residues" evidence="3">
    <location>
        <begin position="135"/>
        <end position="145"/>
    </location>
</feature>
<evidence type="ECO:0000256" key="1">
    <source>
        <dbReference type="ARBA" id="ARBA00023242"/>
    </source>
</evidence>
<gene>
    <name evidence="5" type="ORF">CDL12_03856</name>
</gene>
<proteinExistence type="predicted"/>
<comment type="caution">
    <text evidence="5">The sequence shown here is derived from an EMBL/GenBank/DDBJ whole genome shotgun (WGS) entry which is preliminary data.</text>
</comment>
<evidence type="ECO:0000313" key="6">
    <source>
        <dbReference type="Proteomes" id="UP000231279"/>
    </source>
</evidence>
<feature type="region of interest" description="Disordered" evidence="3">
    <location>
        <begin position="135"/>
        <end position="162"/>
    </location>
</feature>
<dbReference type="PANTHER" id="PTHR34680:SF3">
    <property type="entry name" value="EXPRESSED PROTEIN"/>
    <property type="match status" value="1"/>
</dbReference>
<dbReference type="EMBL" id="NKXS01000570">
    <property type="protein sequence ID" value="PIN23430.1"/>
    <property type="molecule type" value="Genomic_DNA"/>
</dbReference>
<evidence type="ECO:0000256" key="2">
    <source>
        <dbReference type="PROSITE-ProRule" id="PRU01002"/>
    </source>
</evidence>
<evidence type="ECO:0000313" key="5">
    <source>
        <dbReference type="EMBL" id="PIN23430.1"/>
    </source>
</evidence>
<feature type="domain" description="WRC" evidence="4">
    <location>
        <begin position="92"/>
        <end position="137"/>
    </location>
</feature>
<accession>A0A2G9I1F0</accession>
<evidence type="ECO:0000256" key="3">
    <source>
        <dbReference type="SAM" id="MobiDB-lite"/>
    </source>
</evidence>
<dbReference type="PROSITE" id="PS51667">
    <property type="entry name" value="WRC"/>
    <property type="match status" value="1"/>
</dbReference>
<evidence type="ECO:0000259" key="4">
    <source>
        <dbReference type="PROSITE" id="PS51667"/>
    </source>
</evidence>